<protein>
    <submittedName>
        <fullName evidence="3">DUF6350 family protein</fullName>
    </submittedName>
</protein>
<dbReference type="Proteomes" id="UP001592531">
    <property type="component" value="Unassembled WGS sequence"/>
</dbReference>
<keyword evidence="2" id="KW-1133">Transmembrane helix</keyword>
<name>A0ABV6VTH8_9ACTN</name>
<evidence type="ECO:0000313" key="4">
    <source>
        <dbReference type="Proteomes" id="UP001592531"/>
    </source>
</evidence>
<feature type="transmembrane region" description="Helical" evidence="2">
    <location>
        <begin position="533"/>
        <end position="555"/>
    </location>
</feature>
<feature type="transmembrane region" description="Helical" evidence="2">
    <location>
        <begin position="322"/>
        <end position="343"/>
    </location>
</feature>
<feature type="transmembrane region" description="Helical" evidence="2">
    <location>
        <begin position="96"/>
        <end position="114"/>
    </location>
</feature>
<keyword evidence="4" id="KW-1185">Reference proteome</keyword>
<feature type="transmembrane region" description="Helical" evidence="2">
    <location>
        <begin position="425"/>
        <end position="447"/>
    </location>
</feature>
<reference evidence="3 4" key="1">
    <citation type="submission" date="2024-09" db="EMBL/GenBank/DDBJ databases">
        <authorList>
            <person name="Lee S.D."/>
        </authorList>
    </citation>
    <scope>NUCLEOTIDE SEQUENCE [LARGE SCALE GENOMIC DNA]</scope>
    <source>
        <strain evidence="3 4">N8-3</strain>
    </source>
</reference>
<dbReference type="RefSeq" id="WP_380534862.1">
    <property type="nucleotide sequence ID" value="NZ_JBHFAB010000006.1"/>
</dbReference>
<keyword evidence="2" id="KW-0812">Transmembrane</keyword>
<feature type="region of interest" description="Disordered" evidence="1">
    <location>
        <begin position="134"/>
        <end position="158"/>
    </location>
</feature>
<proteinExistence type="predicted"/>
<comment type="caution">
    <text evidence="3">The sequence shown here is derived from an EMBL/GenBank/DDBJ whole genome shotgun (WGS) entry which is preliminary data.</text>
</comment>
<sequence length="563" mass="55472">MAFLMERLRPAVAGRPGAGIDVPSLRGGLLGGAVAAGFGLATVAVPILLLWIVTPYVVQGPGGVVHLAACVWLLAHGAGLVRSAMPGSPEYGGPGVPLAVTPLLVTVLVLVPLYRAAVRLAAAAEGTAAGEAAAREAVDDDGWDDEDGQPRPTDPGPGRVRSVLLGLVAGYLLVAALLVAVAATGSTSVASPLGAFGWTVLAALPVAALGVRRGAGPGCWGALPGSLPGPGLLSRIRTRTRTRTPLPSRPAWLSAPAWLRLPAGLSASAAWLRLPSWSTRSAAGRSAAARSVAGWPGRTRAPGAGAAPGALAVAGRGALGGAVALLGAGGVVLAAALVAHFGAAGTVAAQTAPDLAGRLALLLLCVAVLPNAVVWGTAYAAGPGFVLGGWLAPLGGGAGAFTAANAPAFPLFAALPGPDRTLLGLLTPVLVLTAGPVVAAITARAAVAHQAGPESGLPGRDRGLPDLDDPDGWDEPGHPDDLDRRWGPLATAGVALAAALGAGLLVGLCAAASGGSLGTAALAQVGPSPWRTGLAALGWTAALGVPGAVLLRWWWLRCRRSAA</sequence>
<feature type="transmembrane region" description="Helical" evidence="2">
    <location>
        <begin position="489"/>
        <end position="513"/>
    </location>
</feature>
<evidence type="ECO:0000256" key="2">
    <source>
        <dbReference type="SAM" id="Phobius"/>
    </source>
</evidence>
<feature type="transmembrane region" description="Helical" evidence="2">
    <location>
        <begin position="64"/>
        <end position="84"/>
    </location>
</feature>
<accession>A0ABV6VTH8</accession>
<feature type="transmembrane region" description="Helical" evidence="2">
    <location>
        <begin position="29"/>
        <end position="52"/>
    </location>
</feature>
<keyword evidence="2" id="KW-0472">Membrane</keyword>
<dbReference type="Pfam" id="PF19877">
    <property type="entry name" value="DUF6350"/>
    <property type="match status" value="1"/>
</dbReference>
<dbReference type="EMBL" id="JBHFAB010000006">
    <property type="protein sequence ID" value="MFC1417075.1"/>
    <property type="molecule type" value="Genomic_DNA"/>
</dbReference>
<evidence type="ECO:0000313" key="3">
    <source>
        <dbReference type="EMBL" id="MFC1417075.1"/>
    </source>
</evidence>
<feature type="transmembrane region" description="Helical" evidence="2">
    <location>
        <begin position="189"/>
        <end position="211"/>
    </location>
</feature>
<feature type="transmembrane region" description="Helical" evidence="2">
    <location>
        <begin position="355"/>
        <end position="378"/>
    </location>
</feature>
<feature type="compositionally biased region" description="Acidic residues" evidence="1">
    <location>
        <begin position="138"/>
        <end position="147"/>
    </location>
</feature>
<gene>
    <name evidence="3" type="ORF">ACEZDE_10510</name>
</gene>
<feature type="transmembrane region" description="Helical" evidence="2">
    <location>
        <begin position="390"/>
        <end position="413"/>
    </location>
</feature>
<evidence type="ECO:0000256" key="1">
    <source>
        <dbReference type="SAM" id="MobiDB-lite"/>
    </source>
</evidence>
<feature type="transmembrane region" description="Helical" evidence="2">
    <location>
        <begin position="163"/>
        <end position="183"/>
    </location>
</feature>
<dbReference type="InterPro" id="IPR045931">
    <property type="entry name" value="DUF6350"/>
</dbReference>
<organism evidence="3 4">
    <name type="scientific">Streptacidiphilus cavernicola</name>
    <dbReference type="NCBI Taxonomy" id="3342716"/>
    <lineage>
        <taxon>Bacteria</taxon>
        <taxon>Bacillati</taxon>
        <taxon>Actinomycetota</taxon>
        <taxon>Actinomycetes</taxon>
        <taxon>Kitasatosporales</taxon>
        <taxon>Streptomycetaceae</taxon>
        <taxon>Streptacidiphilus</taxon>
    </lineage>
</organism>
<feature type="region of interest" description="Disordered" evidence="1">
    <location>
        <begin position="451"/>
        <end position="481"/>
    </location>
</feature>